<dbReference type="SMART" id="SM00176">
    <property type="entry name" value="RAN"/>
    <property type="match status" value="1"/>
</dbReference>
<dbReference type="SUPFAM" id="SSF52540">
    <property type="entry name" value="P-loop containing nucleoside triphosphate hydrolases"/>
    <property type="match status" value="1"/>
</dbReference>
<keyword evidence="4" id="KW-1185">Reference proteome</keyword>
<dbReference type="SMART" id="SM00174">
    <property type="entry name" value="RHO"/>
    <property type="match status" value="1"/>
</dbReference>
<keyword evidence="1" id="KW-0547">Nucleotide-binding</keyword>
<dbReference type="InterPro" id="IPR050227">
    <property type="entry name" value="Rab"/>
</dbReference>
<dbReference type="Pfam" id="PF00071">
    <property type="entry name" value="Ras"/>
    <property type="match status" value="1"/>
</dbReference>
<dbReference type="AlphaFoldDB" id="A0A087TW81"/>
<dbReference type="Proteomes" id="UP000054359">
    <property type="component" value="Unassembled WGS sequence"/>
</dbReference>
<dbReference type="GO" id="GO:0003924">
    <property type="term" value="F:GTPase activity"/>
    <property type="evidence" value="ECO:0007669"/>
    <property type="project" value="InterPro"/>
</dbReference>
<evidence type="ECO:0000256" key="2">
    <source>
        <dbReference type="ARBA" id="ARBA00023134"/>
    </source>
</evidence>
<dbReference type="FunFam" id="3.40.50.300:FF:001447">
    <property type="entry name" value="Ras-related protein Rab-1B"/>
    <property type="match status" value="1"/>
</dbReference>
<sequence length="240" mass="26814">MVGPLPIKFIVLGQVGVGKTCLMKRFCEGEFPEYVESTLQPDIAVAYVQVKGFHIRLEIHDTLGQERFGKLPNILYRNTDGIILVCDLTQAETFSSLTSWLAEIKDHCDDDVSVVIAGNKMDDTNGRLVTRQMIGSFANVENYQFLETSAKNNINVERVFFSLLNEVLRKKTLLPECSVSEMSIVPKEIVDNRQPYLPQKLTAEKVDIISLKLHKFKESTKTEVKSCAAQTGEGSSSCSC</sequence>
<feature type="non-terminal residue" evidence="3">
    <location>
        <position position="240"/>
    </location>
</feature>
<name>A0A087TW81_STEMI</name>
<evidence type="ECO:0000313" key="4">
    <source>
        <dbReference type="Proteomes" id="UP000054359"/>
    </source>
</evidence>
<evidence type="ECO:0000256" key="1">
    <source>
        <dbReference type="ARBA" id="ARBA00022741"/>
    </source>
</evidence>
<dbReference type="GO" id="GO:0005525">
    <property type="term" value="F:GTP binding"/>
    <property type="evidence" value="ECO:0007669"/>
    <property type="project" value="UniProtKB-KW"/>
</dbReference>
<dbReference type="PROSITE" id="PS51419">
    <property type="entry name" value="RAB"/>
    <property type="match status" value="1"/>
</dbReference>
<accession>A0A087TW81</accession>
<dbReference type="PRINTS" id="PR00449">
    <property type="entry name" value="RASTRNSFRMNG"/>
</dbReference>
<gene>
    <name evidence="3" type="ORF">X975_15862</name>
</gene>
<proteinExistence type="predicted"/>
<dbReference type="CDD" id="cd00154">
    <property type="entry name" value="Rab"/>
    <property type="match status" value="1"/>
</dbReference>
<dbReference type="OrthoDB" id="265044at2759"/>
<organism evidence="3 4">
    <name type="scientific">Stegodyphus mimosarum</name>
    <name type="common">African social velvet spider</name>
    <dbReference type="NCBI Taxonomy" id="407821"/>
    <lineage>
        <taxon>Eukaryota</taxon>
        <taxon>Metazoa</taxon>
        <taxon>Ecdysozoa</taxon>
        <taxon>Arthropoda</taxon>
        <taxon>Chelicerata</taxon>
        <taxon>Arachnida</taxon>
        <taxon>Araneae</taxon>
        <taxon>Araneomorphae</taxon>
        <taxon>Entelegynae</taxon>
        <taxon>Eresoidea</taxon>
        <taxon>Eresidae</taxon>
        <taxon>Stegodyphus</taxon>
    </lineage>
</organism>
<dbReference type="STRING" id="407821.A0A087TW81"/>
<dbReference type="InterPro" id="IPR005225">
    <property type="entry name" value="Small_GTP-bd"/>
</dbReference>
<dbReference type="InterPro" id="IPR027417">
    <property type="entry name" value="P-loop_NTPase"/>
</dbReference>
<dbReference type="PANTHER" id="PTHR47977">
    <property type="entry name" value="RAS-RELATED PROTEIN RAB"/>
    <property type="match status" value="1"/>
</dbReference>
<dbReference type="InterPro" id="IPR001806">
    <property type="entry name" value="Small_GTPase"/>
</dbReference>
<keyword evidence="2" id="KW-0342">GTP-binding</keyword>
<dbReference type="Gene3D" id="3.40.50.300">
    <property type="entry name" value="P-loop containing nucleotide triphosphate hydrolases"/>
    <property type="match status" value="1"/>
</dbReference>
<dbReference type="EMBL" id="KK117025">
    <property type="protein sequence ID" value="KFM69370.1"/>
    <property type="molecule type" value="Genomic_DNA"/>
</dbReference>
<dbReference type="NCBIfam" id="TIGR00231">
    <property type="entry name" value="small_GTP"/>
    <property type="match status" value="1"/>
</dbReference>
<protein>
    <submittedName>
        <fullName evidence="3">Ras-related protein Rab-12</fullName>
    </submittedName>
</protein>
<dbReference type="SMART" id="SM00175">
    <property type="entry name" value="RAB"/>
    <property type="match status" value="1"/>
</dbReference>
<dbReference type="PROSITE" id="PS51421">
    <property type="entry name" value="RAS"/>
    <property type="match status" value="1"/>
</dbReference>
<evidence type="ECO:0000313" key="3">
    <source>
        <dbReference type="EMBL" id="KFM69370.1"/>
    </source>
</evidence>
<dbReference type="SMART" id="SM00173">
    <property type="entry name" value="RAS"/>
    <property type="match status" value="1"/>
</dbReference>
<reference evidence="3 4" key="1">
    <citation type="submission" date="2013-11" db="EMBL/GenBank/DDBJ databases">
        <title>Genome sequencing of Stegodyphus mimosarum.</title>
        <authorList>
            <person name="Bechsgaard J."/>
        </authorList>
    </citation>
    <scope>NUCLEOTIDE SEQUENCE [LARGE SCALE GENOMIC DNA]</scope>
</reference>